<dbReference type="PROSITE" id="PS00092">
    <property type="entry name" value="N6_MTASE"/>
    <property type="match status" value="1"/>
</dbReference>
<dbReference type="InterPro" id="IPR002052">
    <property type="entry name" value="DNA_methylase_N6_adenine_CS"/>
</dbReference>
<dbReference type="SUPFAM" id="SSF53335">
    <property type="entry name" value="S-adenosyl-L-methionine-dependent methyltransferases"/>
    <property type="match status" value="1"/>
</dbReference>
<dbReference type="InterPro" id="IPR029063">
    <property type="entry name" value="SAM-dependent_MTases_sf"/>
</dbReference>
<dbReference type="PANTHER" id="PTHR42998:SF1">
    <property type="entry name" value="TYPE I RESTRICTION ENZYME HINDI METHYLASE SUBUNIT"/>
    <property type="match status" value="1"/>
</dbReference>
<organism evidence="3 4">
    <name type="scientific">Saccharopolyspora erythraea</name>
    <name type="common">Streptomyces erythraeus</name>
    <dbReference type="NCBI Taxonomy" id="1836"/>
    <lineage>
        <taxon>Bacteria</taxon>
        <taxon>Bacillati</taxon>
        <taxon>Actinomycetota</taxon>
        <taxon>Actinomycetes</taxon>
        <taxon>Pseudonocardiales</taxon>
        <taxon>Pseudonocardiaceae</taxon>
        <taxon>Saccharopolyspora</taxon>
    </lineage>
</organism>
<dbReference type="Pfam" id="PF02384">
    <property type="entry name" value="N6_Mtase"/>
    <property type="match status" value="1"/>
</dbReference>
<dbReference type="EMBL" id="BAAAGS010000024">
    <property type="protein sequence ID" value="GAA0534620.1"/>
    <property type="molecule type" value="Genomic_DNA"/>
</dbReference>
<keyword evidence="3" id="KW-0808">Transferase</keyword>
<dbReference type="Proteomes" id="UP001500729">
    <property type="component" value="Unassembled WGS sequence"/>
</dbReference>
<dbReference type="GO" id="GO:0008168">
    <property type="term" value="F:methyltransferase activity"/>
    <property type="evidence" value="ECO:0007669"/>
    <property type="project" value="UniProtKB-KW"/>
</dbReference>
<protein>
    <submittedName>
        <fullName evidence="3">N-6 DNA methylase</fullName>
    </submittedName>
</protein>
<gene>
    <name evidence="3" type="ORF">GCM10009533_37150</name>
</gene>
<reference evidence="4" key="1">
    <citation type="journal article" date="2019" name="Int. J. Syst. Evol. Microbiol.">
        <title>The Global Catalogue of Microorganisms (GCM) 10K type strain sequencing project: providing services to taxonomists for standard genome sequencing and annotation.</title>
        <authorList>
            <consortium name="The Broad Institute Genomics Platform"/>
            <consortium name="The Broad Institute Genome Sequencing Center for Infectious Disease"/>
            <person name="Wu L."/>
            <person name="Ma J."/>
        </authorList>
    </citation>
    <scope>NUCLEOTIDE SEQUENCE [LARGE SCALE GENOMIC DNA]</scope>
    <source>
        <strain evidence="4">JCM 10303</strain>
    </source>
</reference>
<dbReference type="InterPro" id="IPR003356">
    <property type="entry name" value="DNA_methylase_A-5"/>
</dbReference>
<dbReference type="InterPro" id="IPR052916">
    <property type="entry name" value="Type-I_RE_MTase_Subunit"/>
</dbReference>
<dbReference type="CDD" id="cd02440">
    <property type="entry name" value="AdoMet_MTases"/>
    <property type="match status" value="1"/>
</dbReference>
<evidence type="ECO:0000313" key="4">
    <source>
        <dbReference type="Proteomes" id="UP001500729"/>
    </source>
</evidence>
<keyword evidence="1" id="KW-0680">Restriction system</keyword>
<feature type="domain" description="DNA methylase adenine-specific" evidence="2">
    <location>
        <begin position="130"/>
        <end position="316"/>
    </location>
</feature>
<keyword evidence="4" id="KW-1185">Reference proteome</keyword>
<dbReference type="PRINTS" id="PR00507">
    <property type="entry name" value="N12N6MTFRASE"/>
</dbReference>
<evidence type="ECO:0000259" key="2">
    <source>
        <dbReference type="Pfam" id="PF02384"/>
    </source>
</evidence>
<evidence type="ECO:0000313" key="3">
    <source>
        <dbReference type="EMBL" id="GAA0534620.1"/>
    </source>
</evidence>
<proteinExistence type="predicted"/>
<comment type="caution">
    <text evidence="3">The sequence shown here is derived from an EMBL/GenBank/DDBJ whole genome shotgun (WGS) entry which is preliminary data.</text>
</comment>
<dbReference type="RefSeq" id="WP_009944988.1">
    <property type="nucleotide sequence ID" value="NZ_BAAAGS010000024.1"/>
</dbReference>
<sequence length="594" mass="63893">MSQDATVNAGDIARLVDVGRAAVSNWRRRYDDFPQPVGGTSASPLFSLREVEEWLRRNGKSYRVPMAERAWQRLRTASDDLRLGRLVADAGAFLLRRRDLMVPGSDGGVGDPELAELLTALADERGEAETFEFLCDRYREAHSRRLVTTPDAVASLMVRLCGAEGTVLDPACGLGTLLLAAPASRALGQEVDVPHAAISAARLLLRGTDAEVVAADSLREDGFRGSTADAVLCDPPFNERSWGHGELTGDPRWEFGVPPRGEPELAWVQHCLAHARPGGSVAILMPPAAASRRPGKRIRGNLLRAGALRAIVTLPAGGNDLWLLRRPAPGDRPPSHLLLLEADDLSSVEPVWERHTAEPESAGTRIIDLLDDDVDLSPAANRLRRTGRRLGRDFATALEELRAASLPLPELEVLSQRRALPITTIGEMAKAGLITIRHGSPRMPVGAGETPVLTADDVAGNHAPSGWTTATDGLVPLHPGDVVATATGAARVVRGGQAVLGPYLTLYRVDREQVDPEYIAGALRSADPRPGAGSSRVDARRTRLPRLPLEEQRAYGRAFARLAELEDTARETADLAGRLARLGFDGLLDGRLSP</sequence>
<evidence type="ECO:0000256" key="1">
    <source>
        <dbReference type="ARBA" id="ARBA00022747"/>
    </source>
</evidence>
<dbReference type="GO" id="GO:0032259">
    <property type="term" value="P:methylation"/>
    <property type="evidence" value="ECO:0007669"/>
    <property type="project" value="UniProtKB-KW"/>
</dbReference>
<dbReference type="PROSITE" id="PS50890">
    <property type="entry name" value="PUA"/>
    <property type="match status" value="1"/>
</dbReference>
<dbReference type="PANTHER" id="PTHR42998">
    <property type="entry name" value="TYPE I RESTRICTION ENZYME HINDVIIP M PROTEIN-RELATED"/>
    <property type="match status" value="1"/>
</dbReference>
<name>A0ABP3N3W0_SACER</name>
<dbReference type="Gene3D" id="3.40.50.150">
    <property type="entry name" value="Vaccinia Virus protein VP39"/>
    <property type="match status" value="1"/>
</dbReference>
<accession>A0ABP3N3W0</accession>
<keyword evidence="3" id="KW-0489">Methyltransferase</keyword>